<accession>X0ZM94</accession>
<evidence type="ECO:0000313" key="1">
    <source>
        <dbReference type="EMBL" id="GAG70464.1"/>
    </source>
</evidence>
<dbReference type="PANTHER" id="PTHR36174">
    <property type="entry name" value="LIPID II:GLYCINE GLYCYLTRANSFERASE"/>
    <property type="match status" value="1"/>
</dbReference>
<protein>
    <recommendedName>
        <fullName evidence="2">BioF2-like acetyltransferase domain-containing protein</fullName>
    </recommendedName>
</protein>
<dbReference type="InterPro" id="IPR050644">
    <property type="entry name" value="PG_Glycine_Bridge_Synth"/>
</dbReference>
<dbReference type="InterPro" id="IPR016181">
    <property type="entry name" value="Acyl_CoA_acyltransferase"/>
</dbReference>
<dbReference type="Gene3D" id="3.40.630.30">
    <property type="match status" value="1"/>
</dbReference>
<gene>
    <name evidence="1" type="ORF">S01H4_15595</name>
</gene>
<dbReference type="SUPFAM" id="SSF55729">
    <property type="entry name" value="Acyl-CoA N-acyltransferases (Nat)"/>
    <property type="match status" value="1"/>
</dbReference>
<dbReference type="EMBL" id="BART01006832">
    <property type="protein sequence ID" value="GAG70464.1"/>
    <property type="molecule type" value="Genomic_DNA"/>
</dbReference>
<evidence type="ECO:0008006" key="2">
    <source>
        <dbReference type="Google" id="ProtNLM"/>
    </source>
</evidence>
<reference evidence="1" key="1">
    <citation type="journal article" date="2014" name="Front. Microbiol.">
        <title>High frequency of phylogenetically diverse reductive dehalogenase-homologous genes in deep subseafloor sedimentary metagenomes.</title>
        <authorList>
            <person name="Kawai M."/>
            <person name="Futagami T."/>
            <person name="Toyoda A."/>
            <person name="Takaki Y."/>
            <person name="Nishi S."/>
            <person name="Hori S."/>
            <person name="Arai W."/>
            <person name="Tsubouchi T."/>
            <person name="Morono Y."/>
            <person name="Uchiyama I."/>
            <person name="Ito T."/>
            <person name="Fujiyama A."/>
            <person name="Inagaki F."/>
            <person name="Takami H."/>
        </authorList>
    </citation>
    <scope>NUCLEOTIDE SEQUENCE</scope>
    <source>
        <strain evidence="1">Expedition CK06-06</strain>
    </source>
</reference>
<organism evidence="1">
    <name type="scientific">marine sediment metagenome</name>
    <dbReference type="NCBI Taxonomy" id="412755"/>
    <lineage>
        <taxon>unclassified sequences</taxon>
        <taxon>metagenomes</taxon>
        <taxon>ecological metagenomes</taxon>
    </lineage>
</organism>
<dbReference type="AlphaFoldDB" id="X0ZM94"/>
<name>X0ZM94_9ZZZZ</name>
<dbReference type="PANTHER" id="PTHR36174:SF1">
    <property type="entry name" value="LIPID II:GLYCINE GLYCYLTRANSFERASE"/>
    <property type="match status" value="1"/>
</dbReference>
<sequence length="202" mass="23884">MELESINEIQPEAWDEAISEFEYRSFYHRSCWLKFLEEIQVAKPLRFKIIDDGKVEGYFVGLLIKKGFLKILGSPLSKWETESMGPVCNDNLDVEGFLDALDRMCKKLKIHHIEIGNPILVPEIMKTRGYNCLEWKSYVIPLSYDREEMWKNLKSKCRNRIRKGLKNGLFVENCENKNFLEEHYKQLEDVYSKQGRIPRLSI</sequence>
<proteinExistence type="predicted"/>
<feature type="non-terminal residue" evidence="1">
    <location>
        <position position="202"/>
    </location>
</feature>
<comment type="caution">
    <text evidence="1">The sequence shown here is derived from an EMBL/GenBank/DDBJ whole genome shotgun (WGS) entry which is preliminary data.</text>
</comment>